<evidence type="ECO:0000313" key="1">
    <source>
        <dbReference type="EMBL" id="CAG8808430.1"/>
    </source>
</evidence>
<gene>
    <name evidence="1" type="ORF">GMARGA_LOCUS24700</name>
</gene>
<dbReference type="EMBL" id="CAJVQB010026392">
    <property type="protein sequence ID" value="CAG8808430.1"/>
    <property type="molecule type" value="Genomic_DNA"/>
</dbReference>
<keyword evidence="2" id="KW-1185">Reference proteome</keyword>
<sequence>SYANEKLDTYEEKLTTEIEYCENIEKILNSEQVEEGESSNEQ</sequence>
<accession>A0ABN7VZY6</accession>
<proteinExistence type="predicted"/>
<dbReference type="Proteomes" id="UP000789901">
    <property type="component" value="Unassembled WGS sequence"/>
</dbReference>
<comment type="caution">
    <text evidence="1">The sequence shown here is derived from an EMBL/GenBank/DDBJ whole genome shotgun (WGS) entry which is preliminary data.</text>
</comment>
<evidence type="ECO:0000313" key="2">
    <source>
        <dbReference type="Proteomes" id="UP000789901"/>
    </source>
</evidence>
<reference evidence="1 2" key="1">
    <citation type="submission" date="2021-06" db="EMBL/GenBank/DDBJ databases">
        <authorList>
            <person name="Kallberg Y."/>
            <person name="Tangrot J."/>
            <person name="Rosling A."/>
        </authorList>
    </citation>
    <scope>NUCLEOTIDE SEQUENCE [LARGE SCALE GENOMIC DNA]</scope>
    <source>
        <strain evidence="1 2">120-4 pot B 10/14</strain>
    </source>
</reference>
<organism evidence="1 2">
    <name type="scientific">Gigaspora margarita</name>
    <dbReference type="NCBI Taxonomy" id="4874"/>
    <lineage>
        <taxon>Eukaryota</taxon>
        <taxon>Fungi</taxon>
        <taxon>Fungi incertae sedis</taxon>
        <taxon>Mucoromycota</taxon>
        <taxon>Glomeromycotina</taxon>
        <taxon>Glomeromycetes</taxon>
        <taxon>Diversisporales</taxon>
        <taxon>Gigasporaceae</taxon>
        <taxon>Gigaspora</taxon>
    </lineage>
</organism>
<protein>
    <submittedName>
        <fullName evidence="1">46191_t:CDS:1</fullName>
    </submittedName>
</protein>
<feature type="non-terminal residue" evidence="1">
    <location>
        <position position="1"/>
    </location>
</feature>
<name>A0ABN7VZY6_GIGMA</name>